<accession>A0ABR4BCV7</accession>
<evidence type="ECO:0000313" key="2">
    <source>
        <dbReference type="Proteomes" id="UP001590951"/>
    </source>
</evidence>
<dbReference type="Proteomes" id="UP001590951">
    <property type="component" value="Unassembled WGS sequence"/>
</dbReference>
<name>A0ABR4BCV7_9LECA</name>
<organism evidence="1 2">
    <name type="scientific">Lepraria finkii</name>
    <dbReference type="NCBI Taxonomy" id="1340010"/>
    <lineage>
        <taxon>Eukaryota</taxon>
        <taxon>Fungi</taxon>
        <taxon>Dikarya</taxon>
        <taxon>Ascomycota</taxon>
        <taxon>Pezizomycotina</taxon>
        <taxon>Lecanoromycetes</taxon>
        <taxon>OSLEUM clade</taxon>
        <taxon>Lecanoromycetidae</taxon>
        <taxon>Lecanorales</taxon>
        <taxon>Lecanorineae</taxon>
        <taxon>Stereocaulaceae</taxon>
        <taxon>Lepraria</taxon>
    </lineage>
</organism>
<proteinExistence type="predicted"/>
<reference evidence="1 2" key="1">
    <citation type="submission" date="2024-09" db="EMBL/GenBank/DDBJ databases">
        <title>Rethinking Asexuality: The Enigmatic Case of Functional Sexual Genes in Lepraria (Stereocaulaceae).</title>
        <authorList>
            <person name="Doellman M."/>
            <person name="Sun Y."/>
            <person name="Barcenas-Pena A."/>
            <person name="Lumbsch H.T."/>
            <person name="Grewe F."/>
        </authorList>
    </citation>
    <scope>NUCLEOTIDE SEQUENCE [LARGE SCALE GENOMIC DNA]</scope>
    <source>
        <strain evidence="1 2">Grewe 0041</strain>
    </source>
</reference>
<evidence type="ECO:0000313" key="1">
    <source>
        <dbReference type="EMBL" id="KAL2054649.1"/>
    </source>
</evidence>
<gene>
    <name evidence="1" type="ORF">ABVK25_004952</name>
</gene>
<protein>
    <submittedName>
        <fullName evidence="1">Uncharacterized protein</fullName>
    </submittedName>
</protein>
<keyword evidence="2" id="KW-1185">Reference proteome</keyword>
<dbReference type="EMBL" id="JBHFEH010000014">
    <property type="protein sequence ID" value="KAL2054649.1"/>
    <property type="molecule type" value="Genomic_DNA"/>
</dbReference>
<sequence>MPDVVYREDWATNIRVAPRDKTNIHGPIRIYFHTKYQQTHITYRPTAIMNFHEQPSSHVQVKHQPAYPVMFDPSLVVHTDSPALTFSLSVTSQGQSSARLGHFQLWGIYTGHMIEALAKLHKSMVHKARTTITFY</sequence>
<comment type="caution">
    <text evidence="1">The sequence shown here is derived from an EMBL/GenBank/DDBJ whole genome shotgun (WGS) entry which is preliminary data.</text>
</comment>